<feature type="compositionally biased region" description="Polar residues" evidence="1">
    <location>
        <begin position="1"/>
        <end position="14"/>
    </location>
</feature>
<protein>
    <submittedName>
        <fullName evidence="2">Uncharacterized protein</fullName>
    </submittedName>
</protein>
<proteinExistence type="predicted"/>
<accession>A0A8T0GN17</accession>
<evidence type="ECO:0000313" key="2">
    <source>
        <dbReference type="EMBL" id="KAG0560343.1"/>
    </source>
</evidence>
<evidence type="ECO:0000313" key="3">
    <source>
        <dbReference type="Proteomes" id="UP000822688"/>
    </source>
</evidence>
<feature type="region of interest" description="Disordered" evidence="1">
    <location>
        <begin position="1"/>
        <end position="49"/>
    </location>
</feature>
<name>A0A8T0GN17_CERPU</name>
<feature type="compositionally biased region" description="Polar residues" evidence="1">
    <location>
        <begin position="80"/>
        <end position="95"/>
    </location>
</feature>
<dbReference type="AlphaFoldDB" id="A0A8T0GN17"/>
<feature type="compositionally biased region" description="Polar residues" evidence="1">
    <location>
        <begin position="106"/>
        <end position="125"/>
    </location>
</feature>
<gene>
    <name evidence="2" type="ORF">KC19_10G173200</name>
</gene>
<reference evidence="2" key="1">
    <citation type="submission" date="2020-06" db="EMBL/GenBank/DDBJ databases">
        <title>WGS assembly of Ceratodon purpureus strain R40.</title>
        <authorList>
            <person name="Carey S.B."/>
            <person name="Jenkins J."/>
            <person name="Shu S."/>
            <person name="Lovell J.T."/>
            <person name="Sreedasyam A."/>
            <person name="Maumus F."/>
            <person name="Tiley G.P."/>
            <person name="Fernandez-Pozo N."/>
            <person name="Barry K."/>
            <person name="Chen C."/>
            <person name="Wang M."/>
            <person name="Lipzen A."/>
            <person name="Daum C."/>
            <person name="Saski C.A."/>
            <person name="Payton A.C."/>
            <person name="Mcbreen J.C."/>
            <person name="Conrad R.E."/>
            <person name="Kollar L.M."/>
            <person name="Olsson S."/>
            <person name="Huttunen S."/>
            <person name="Landis J.B."/>
            <person name="Wickett N.J."/>
            <person name="Johnson M.G."/>
            <person name="Rensing S.A."/>
            <person name="Grimwood J."/>
            <person name="Schmutz J."/>
            <person name="Mcdaniel S.F."/>
        </authorList>
    </citation>
    <scope>NUCLEOTIDE SEQUENCE</scope>
    <source>
        <strain evidence="2">R40</strain>
    </source>
</reference>
<dbReference type="EMBL" id="CM026431">
    <property type="protein sequence ID" value="KAG0560343.1"/>
    <property type="molecule type" value="Genomic_DNA"/>
</dbReference>
<comment type="caution">
    <text evidence="2">The sequence shown here is derived from an EMBL/GenBank/DDBJ whole genome shotgun (WGS) entry which is preliminary data.</text>
</comment>
<evidence type="ECO:0000256" key="1">
    <source>
        <dbReference type="SAM" id="MobiDB-lite"/>
    </source>
</evidence>
<feature type="compositionally biased region" description="Basic and acidic residues" evidence="1">
    <location>
        <begin position="25"/>
        <end position="40"/>
    </location>
</feature>
<sequence>MVTLRRQSFSNHPSLRNLPQLPKLLRKETSHAVLAEKPEQDSNALMLSQERNANHCPMHSYKPHRHKRHCRQSPIFPENHVTQLTDTKTTSSASPLSPEPAFSPTMKPSNHHPMQQSLQNRKPTT</sequence>
<keyword evidence="3" id="KW-1185">Reference proteome</keyword>
<organism evidence="2 3">
    <name type="scientific">Ceratodon purpureus</name>
    <name type="common">Fire moss</name>
    <name type="synonym">Dicranum purpureum</name>
    <dbReference type="NCBI Taxonomy" id="3225"/>
    <lineage>
        <taxon>Eukaryota</taxon>
        <taxon>Viridiplantae</taxon>
        <taxon>Streptophyta</taxon>
        <taxon>Embryophyta</taxon>
        <taxon>Bryophyta</taxon>
        <taxon>Bryophytina</taxon>
        <taxon>Bryopsida</taxon>
        <taxon>Dicranidae</taxon>
        <taxon>Pseudoditrichales</taxon>
        <taxon>Ditrichaceae</taxon>
        <taxon>Ceratodon</taxon>
    </lineage>
</organism>
<dbReference type="Proteomes" id="UP000822688">
    <property type="component" value="Chromosome 10"/>
</dbReference>
<feature type="region of interest" description="Disordered" evidence="1">
    <location>
        <begin position="75"/>
        <end position="125"/>
    </location>
</feature>